<reference evidence="4 5" key="1">
    <citation type="submission" date="2023-10" db="EMBL/GenBank/DDBJ databases">
        <title>Nicoliella lavandulae sp. nov. isolated from Lavandula angustifolia flowers.</title>
        <authorList>
            <person name="Alcantara C."/>
            <person name="Zuniga M."/>
            <person name="Landete J.M."/>
            <person name="Monedero V."/>
        </authorList>
    </citation>
    <scope>NUCLEOTIDE SEQUENCE [LARGE SCALE GENOMIC DNA]</scope>
    <source>
        <strain evidence="4 5">Es01</strain>
    </source>
</reference>
<protein>
    <submittedName>
        <fullName evidence="4">Helix-turn-helix domain-containing protein</fullName>
    </submittedName>
</protein>
<dbReference type="Pfam" id="PF13518">
    <property type="entry name" value="HTH_28"/>
    <property type="match status" value="2"/>
</dbReference>
<name>A0ABU8SLY1_9LACO</name>
<evidence type="ECO:0000313" key="4">
    <source>
        <dbReference type="EMBL" id="MEJ6400910.1"/>
    </source>
</evidence>
<evidence type="ECO:0000256" key="2">
    <source>
        <dbReference type="SAM" id="Coils"/>
    </source>
</evidence>
<dbReference type="RefSeq" id="WP_339960762.1">
    <property type="nucleotide sequence ID" value="NZ_JAWMWH010000003.1"/>
</dbReference>
<feature type="domain" description="Insertion element IS150 protein InsJ-like helix-turn-helix" evidence="3">
    <location>
        <begin position="9"/>
        <end position="53"/>
    </location>
</feature>
<sequence>MAKYSLENKLKMVSQYLYGIGSTTISKEFGVKGSSTILYWVKNYRKFGIDGLKISRNKQIYTVKDRVNILNWMKMTKSSYPETADHFNVKSPSSIWNWQRNFELYGISGLKDRRDRLNMAKRKAKNNQNPKDSNAEKLKKLEEENLMLKIENDFLKKLNALDDEENHKK</sequence>
<accession>A0ABU8SLY1</accession>
<dbReference type="Proteomes" id="UP001370590">
    <property type="component" value="Unassembled WGS sequence"/>
</dbReference>
<gene>
    <name evidence="4" type="ORF">R4146_07105</name>
</gene>
<dbReference type="InterPro" id="IPR052057">
    <property type="entry name" value="IS150/IS1296_orfA-like"/>
</dbReference>
<dbReference type="PANTHER" id="PTHR33795:SF1">
    <property type="entry name" value="INSERTION ELEMENT IS150 PROTEIN INSJ"/>
    <property type="match status" value="1"/>
</dbReference>
<evidence type="ECO:0000256" key="1">
    <source>
        <dbReference type="ARBA" id="ARBA00038232"/>
    </source>
</evidence>
<dbReference type="InterPro" id="IPR009057">
    <property type="entry name" value="Homeodomain-like_sf"/>
</dbReference>
<comment type="similarity">
    <text evidence="1">Belongs to the IS150/IS1296 orfA family.</text>
</comment>
<proteinExistence type="inferred from homology"/>
<dbReference type="SUPFAM" id="SSF46689">
    <property type="entry name" value="Homeodomain-like"/>
    <property type="match status" value="2"/>
</dbReference>
<feature type="domain" description="Insertion element IS150 protein InsJ-like helix-turn-helix" evidence="3">
    <location>
        <begin position="66"/>
        <end position="116"/>
    </location>
</feature>
<evidence type="ECO:0000259" key="3">
    <source>
        <dbReference type="Pfam" id="PF13518"/>
    </source>
</evidence>
<feature type="coiled-coil region" evidence="2">
    <location>
        <begin position="107"/>
        <end position="158"/>
    </location>
</feature>
<dbReference type="InterPro" id="IPR055247">
    <property type="entry name" value="InsJ-like_HTH"/>
</dbReference>
<organism evidence="4 5">
    <name type="scientific">Nicoliella lavandulae</name>
    <dbReference type="NCBI Taxonomy" id="3082954"/>
    <lineage>
        <taxon>Bacteria</taxon>
        <taxon>Bacillati</taxon>
        <taxon>Bacillota</taxon>
        <taxon>Bacilli</taxon>
        <taxon>Lactobacillales</taxon>
        <taxon>Lactobacillaceae</taxon>
        <taxon>Nicoliella</taxon>
    </lineage>
</organism>
<dbReference type="EMBL" id="JAWMWH010000003">
    <property type="protein sequence ID" value="MEJ6400910.1"/>
    <property type="molecule type" value="Genomic_DNA"/>
</dbReference>
<evidence type="ECO:0000313" key="5">
    <source>
        <dbReference type="Proteomes" id="UP001370590"/>
    </source>
</evidence>
<keyword evidence="5" id="KW-1185">Reference proteome</keyword>
<dbReference type="PANTHER" id="PTHR33795">
    <property type="entry name" value="INSERTION ELEMENT IS150 PROTEIN INSJ"/>
    <property type="match status" value="1"/>
</dbReference>
<comment type="caution">
    <text evidence="4">The sequence shown here is derived from an EMBL/GenBank/DDBJ whole genome shotgun (WGS) entry which is preliminary data.</text>
</comment>
<keyword evidence="2" id="KW-0175">Coiled coil</keyword>